<gene>
    <name evidence="3" type="ORF">KDM92_16365</name>
</gene>
<comment type="caution">
    <text evidence="3">The sequence shown here is derived from an EMBL/GenBank/DDBJ whole genome shotgun (WGS) entry which is preliminary data.</text>
</comment>
<feature type="signal peptide" evidence="1">
    <location>
        <begin position="1"/>
        <end position="24"/>
    </location>
</feature>
<dbReference type="RefSeq" id="WP_212685499.1">
    <property type="nucleotide sequence ID" value="NZ_JAGSPM010000012.1"/>
</dbReference>
<dbReference type="Pfam" id="PF13407">
    <property type="entry name" value="Peripla_BP_4"/>
    <property type="match status" value="1"/>
</dbReference>
<protein>
    <submittedName>
        <fullName evidence="3">Substrate-binding domain-containing protein</fullName>
    </submittedName>
</protein>
<organism evidence="3 4">
    <name type="scientific">Undibacterium baiyunense</name>
    <dbReference type="NCBI Taxonomy" id="2828731"/>
    <lineage>
        <taxon>Bacteria</taxon>
        <taxon>Pseudomonadati</taxon>
        <taxon>Pseudomonadota</taxon>
        <taxon>Betaproteobacteria</taxon>
        <taxon>Burkholderiales</taxon>
        <taxon>Oxalobacteraceae</taxon>
        <taxon>Undibacterium</taxon>
    </lineage>
</organism>
<evidence type="ECO:0000256" key="1">
    <source>
        <dbReference type="SAM" id="SignalP"/>
    </source>
</evidence>
<dbReference type="EMBL" id="JAGSPM010000012">
    <property type="protein sequence ID" value="MBR7748159.1"/>
    <property type="molecule type" value="Genomic_DNA"/>
</dbReference>
<proteinExistence type="predicted"/>
<dbReference type="Gene3D" id="3.40.50.2300">
    <property type="match status" value="1"/>
</dbReference>
<sequence length="368" mass="39382">MTTLHSKSLIVMLFVSCFMTGAQAQQNSMQFLSAANAKVAKASALKSKWDGPTSGPQLQKDKKIVFIAHDMSDAGTYGVFTGMREAANGTGWQILPLDCRGQCNQGAGVVRQALEMKPHGIVLAGVDAASQTKGLTAAAEAKVPVVGWHASFKSGAVPGLFTNVTTDPKDAAQIAALFGAAEASNKTGIVVFTDTSSPYMATKSGAIVEALRQCDACRILSTEDLPLAESRKKFPSVIEGLVKRHGSKWTHVIAVNDVYFDMMDKPEIEKLIAANNLRGISAGDGSATAYKRIRKGDLQIGSVPEPLNLHGWQLMDELNRAMSKVAPSGYNAPLHLVTLQNITYDGGGKDVFDPSNDFRAKYLSYWGK</sequence>
<dbReference type="Proteomes" id="UP000680158">
    <property type="component" value="Unassembled WGS sequence"/>
</dbReference>
<keyword evidence="4" id="KW-1185">Reference proteome</keyword>
<name>A0A941I5P7_9BURK</name>
<dbReference type="InterPro" id="IPR025997">
    <property type="entry name" value="SBP_2_dom"/>
</dbReference>
<reference evidence="3 4" key="1">
    <citation type="submission" date="2021-04" db="EMBL/GenBank/DDBJ databases">
        <title>novel species isolated from subtropical streams in China.</title>
        <authorList>
            <person name="Lu H."/>
        </authorList>
    </citation>
    <scope>NUCLEOTIDE SEQUENCE [LARGE SCALE GENOMIC DNA]</scope>
    <source>
        <strain evidence="3 4">BYS107W</strain>
    </source>
</reference>
<evidence type="ECO:0000313" key="4">
    <source>
        <dbReference type="Proteomes" id="UP000680158"/>
    </source>
</evidence>
<evidence type="ECO:0000259" key="2">
    <source>
        <dbReference type="Pfam" id="PF13407"/>
    </source>
</evidence>
<feature type="chain" id="PRO_5037105678" evidence="1">
    <location>
        <begin position="25"/>
        <end position="368"/>
    </location>
</feature>
<accession>A0A941I5P7</accession>
<dbReference type="SUPFAM" id="SSF53822">
    <property type="entry name" value="Periplasmic binding protein-like I"/>
    <property type="match status" value="1"/>
</dbReference>
<dbReference type="AlphaFoldDB" id="A0A941I5P7"/>
<keyword evidence="1" id="KW-0732">Signal</keyword>
<feature type="domain" description="Periplasmic binding protein" evidence="2">
    <location>
        <begin position="64"/>
        <end position="309"/>
    </location>
</feature>
<dbReference type="InterPro" id="IPR028082">
    <property type="entry name" value="Peripla_BP_I"/>
</dbReference>
<evidence type="ECO:0000313" key="3">
    <source>
        <dbReference type="EMBL" id="MBR7748159.1"/>
    </source>
</evidence>